<dbReference type="eggNOG" id="COG0265">
    <property type="taxonomic scope" value="Bacteria"/>
</dbReference>
<dbReference type="AlphaFoldDB" id="Q30TR4"/>
<dbReference type="Gene3D" id="2.30.42.10">
    <property type="match status" value="2"/>
</dbReference>
<feature type="chain" id="PRO_5004219815" evidence="1">
    <location>
        <begin position="18"/>
        <end position="326"/>
    </location>
</feature>
<proteinExistence type="predicted"/>
<dbReference type="EMBL" id="CP000153">
    <property type="protein sequence ID" value="ABB43617.1"/>
    <property type="molecule type" value="Genomic_DNA"/>
</dbReference>
<evidence type="ECO:0000313" key="3">
    <source>
        <dbReference type="EMBL" id="ABB43617.1"/>
    </source>
</evidence>
<feature type="signal peptide" evidence="1">
    <location>
        <begin position="1"/>
        <end position="17"/>
    </location>
</feature>
<feature type="domain" description="PDZ" evidence="2">
    <location>
        <begin position="163"/>
        <end position="231"/>
    </location>
</feature>
<name>Q30TR4_SULDN</name>
<dbReference type="InterPro" id="IPR055911">
    <property type="entry name" value="DUF7488"/>
</dbReference>
<keyword evidence="1" id="KW-0732">Signal</keyword>
<dbReference type="KEGG" id="tdn:Suden_0336"/>
<dbReference type="Pfam" id="PF13180">
    <property type="entry name" value="PDZ_2"/>
    <property type="match status" value="1"/>
</dbReference>
<protein>
    <submittedName>
        <fullName evidence="3">PDZ/DHR/GLGF</fullName>
    </submittedName>
</protein>
<evidence type="ECO:0000259" key="2">
    <source>
        <dbReference type="SMART" id="SM00228"/>
    </source>
</evidence>
<evidence type="ECO:0000256" key="1">
    <source>
        <dbReference type="SAM" id="SignalP"/>
    </source>
</evidence>
<accession>Q30TR4</accession>
<dbReference type="InterPro" id="IPR036034">
    <property type="entry name" value="PDZ_sf"/>
</dbReference>
<organism evidence="3 4">
    <name type="scientific">Sulfurimonas denitrificans (strain ATCC 33889 / DSM 1251)</name>
    <name type="common">Thiomicrospira denitrificans (strain ATCC 33889 / DSM 1251)</name>
    <dbReference type="NCBI Taxonomy" id="326298"/>
    <lineage>
        <taxon>Bacteria</taxon>
        <taxon>Pseudomonadati</taxon>
        <taxon>Campylobacterota</taxon>
        <taxon>Epsilonproteobacteria</taxon>
        <taxon>Campylobacterales</taxon>
        <taxon>Sulfurimonadaceae</taxon>
        <taxon>Sulfurimonas</taxon>
    </lineage>
</organism>
<dbReference type="InterPro" id="IPR001478">
    <property type="entry name" value="PDZ"/>
</dbReference>
<evidence type="ECO:0000313" key="4">
    <source>
        <dbReference type="Proteomes" id="UP000002714"/>
    </source>
</evidence>
<dbReference type="STRING" id="326298.Suden_0336"/>
<dbReference type="Pfam" id="PF24314">
    <property type="entry name" value="DUF7488"/>
    <property type="match status" value="1"/>
</dbReference>
<feature type="domain" description="PDZ" evidence="2">
    <location>
        <begin position="255"/>
        <end position="318"/>
    </location>
</feature>
<dbReference type="OrthoDB" id="5338305at2"/>
<dbReference type="SUPFAM" id="SSF50156">
    <property type="entry name" value="PDZ domain-like"/>
    <property type="match status" value="2"/>
</dbReference>
<keyword evidence="4" id="KW-1185">Reference proteome</keyword>
<dbReference type="HOGENOM" id="CLU_066393_0_0_7"/>
<dbReference type="SMART" id="SM00228">
    <property type="entry name" value="PDZ"/>
    <property type="match status" value="2"/>
</dbReference>
<sequence>MLRLLLALGLLFLNLHACKSSSESCRQKILDSGAILTQSLQIPIQKNYLLIFSQTPPKEKILKHDPFLSLYIIEDTKKFKYPFKINSHPSLGIIGVDNSRIINAKIAKKQVGLDSFATFSHTLSTPSLLLNSCCDLEAIVTERGIIEKEYIDRFIKIKNVSYGDIGIRVKDENSVVIVKESNPFVESNQLKVGDVILEFDTRKVKDSASFMRNILFSSIGSTHNVKIKRDNKIVTLRAITQKRLGGGFQRDVYLEFLGMQFDKKLFIVKVAKEAERFGLKVGDRLLQANTKDIKGADDIFDKADKVKNSLNLLFEREHFQFFVKVN</sequence>
<dbReference type="Proteomes" id="UP000002714">
    <property type="component" value="Chromosome"/>
</dbReference>
<dbReference type="RefSeq" id="WP_011371971.1">
    <property type="nucleotide sequence ID" value="NC_007575.1"/>
</dbReference>
<gene>
    <name evidence="3" type="ordered locus">Suden_0336</name>
</gene>
<reference evidence="3 4" key="1">
    <citation type="journal article" date="2008" name="Appl. Environ. Microbiol.">
        <title>Genome of the epsilonproteobacterial chemolithoautotroph Sulfurimonas denitrificans.</title>
        <authorList>
            <person name="Sievert S.M."/>
            <person name="Scott K.M."/>
            <person name="Klotz M.G."/>
            <person name="Chain P.S.G."/>
            <person name="Hauser L.J."/>
            <person name="Hemp J."/>
            <person name="Huegler M."/>
            <person name="Land M."/>
            <person name="Lapidus A."/>
            <person name="Larimer F.W."/>
            <person name="Lucas S."/>
            <person name="Malfatti S.A."/>
            <person name="Meyer F."/>
            <person name="Paulsen I.T."/>
            <person name="Ren Q."/>
            <person name="Simon J."/>
            <person name="Bailey K."/>
            <person name="Diaz E."/>
            <person name="Fitzpatrick K.A."/>
            <person name="Glover B."/>
            <person name="Gwatney N."/>
            <person name="Korajkic A."/>
            <person name="Long A."/>
            <person name="Mobberley J.M."/>
            <person name="Pantry S.N."/>
            <person name="Pazder G."/>
            <person name="Peterson S."/>
            <person name="Quintanilla J.D."/>
            <person name="Sprinkle R."/>
            <person name="Stephens J."/>
            <person name="Thomas P."/>
            <person name="Vaughn R."/>
            <person name="Weber M.J."/>
            <person name="Wooten L.L."/>
        </authorList>
    </citation>
    <scope>NUCLEOTIDE SEQUENCE [LARGE SCALE GENOMIC DNA]</scope>
    <source>
        <strain evidence="4">ATCC 33889 / DSM 1251</strain>
    </source>
</reference>